<keyword evidence="2" id="KW-1185">Reference proteome</keyword>
<comment type="caution">
    <text evidence="1">The sequence shown here is derived from an EMBL/GenBank/DDBJ whole genome shotgun (WGS) entry which is preliminary data.</text>
</comment>
<proteinExistence type="predicted"/>
<evidence type="ECO:0000313" key="2">
    <source>
        <dbReference type="Proteomes" id="UP001157502"/>
    </source>
</evidence>
<organism evidence="1 2">
    <name type="scientific">Dallia pectoralis</name>
    <name type="common">Alaska blackfish</name>
    <dbReference type="NCBI Taxonomy" id="75939"/>
    <lineage>
        <taxon>Eukaryota</taxon>
        <taxon>Metazoa</taxon>
        <taxon>Chordata</taxon>
        <taxon>Craniata</taxon>
        <taxon>Vertebrata</taxon>
        <taxon>Euteleostomi</taxon>
        <taxon>Actinopterygii</taxon>
        <taxon>Neopterygii</taxon>
        <taxon>Teleostei</taxon>
        <taxon>Protacanthopterygii</taxon>
        <taxon>Esociformes</taxon>
        <taxon>Umbridae</taxon>
        <taxon>Dallia</taxon>
    </lineage>
</organism>
<dbReference type="Proteomes" id="UP001157502">
    <property type="component" value="Chromosome 6"/>
</dbReference>
<evidence type="ECO:0000313" key="1">
    <source>
        <dbReference type="EMBL" id="KAJ8010889.1"/>
    </source>
</evidence>
<gene>
    <name evidence="1" type="ORF">DPEC_G00079830</name>
</gene>
<sequence>MDPDSDNKPVTITNTTKPTVRFNDVAVIANRWMIDFKFISLCRFFKQENVKEFNKTISTLEAIIDGVQHLKAEQKKKRQICALLTRIMHGKHLAIHFDRDERLTPLMSAVGIWASLKETVADDALFQHVSNLLYVQCVAVCLDKGNVSMASSTLKWLEEDLEVPQNLTIKLSLIVSKSDTYHPFLSNFSWPRLLENIHVFLERFLEEHPSDFLFQAATKVVSVSLEREAQTGEESEDQEETDIAGDTTEHPNKIEESAVLIRPKKKLLSSRIIEPWTPGSTKRSVPHPRTIRASTRLTYIESPLSETSVDRTAISENTSVLNRTRRTHGRWSWCLDQALKAGVKQYGEGKWSKILLGHDFQGRTGVQLKDRWRILKKSGRVYST</sequence>
<accession>A0ACC2H4I2</accession>
<dbReference type="EMBL" id="CM055733">
    <property type="protein sequence ID" value="KAJ8010889.1"/>
    <property type="molecule type" value="Genomic_DNA"/>
</dbReference>
<name>A0ACC2H4I2_DALPE</name>
<reference evidence="1" key="1">
    <citation type="submission" date="2021-05" db="EMBL/GenBank/DDBJ databases">
        <authorList>
            <person name="Pan Q."/>
            <person name="Jouanno E."/>
            <person name="Zahm M."/>
            <person name="Klopp C."/>
            <person name="Cabau C."/>
            <person name="Louis A."/>
            <person name="Berthelot C."/>
            <person name="Parey E."/>
            <person name="Roest Crollius H."/>
            <person name="Montfort J."/>
            <person name="Robinson-Rechavi M."/>
            <person name="Bouchez O."/>
            <person name="Lampietro C."/>
            <person name="Lopez Roques C."/>
            <person name="Donnadieu C."/>
            <person name="Postlethwait J."/>
            <person name="Bobe J."/>
            <person name="Dillon D."/>
            <person name="Chandos A."/>
            <person name="von Hippel F."/>
            <person name="Guiguen Y."/>
        </authorList>
    </citation>
    <scope>NUCLEOTIDE SEQUENCE</scope>
    <source>
        <strain evidence="1">YG-Jan2019</strain>
    </source>
</reference>
<protein>
    <submittedName>
        <fullName evidence="1">Uncharacterized protein</fullName>
    </submittedName>
</protein>